<proteinExistence type="predicted"/>
<sequence>MIKKYAGISCYGSFLVAAILSYLPVEGWFEMVLKTLVLLFIVHMIVYSFVVAVSAKRTRSKVLLVLFAVLFPAASGYILYYFKGSREDNVVTDTPNS</sequence>
<protein>
    <submittedName>
        <fullName evidence="2">Uncharacterized protein</fullName>
    </submittedName>
</protein>
<reference evidence="2" key="1">
    <citation type="journal article" date="2007" name="Microbiology">
        <title>Use of chromosomal integron arrays as a phylogenetic typing system for Vibrio cholerae pandemic strains.</title>
        <authorList>
            <person name="Labbate M."/>
            <person name="Boucher Y."/>
            <person name="Joss M.J."/>
            <person name="Michael C.A."/>
            <person name="Gillings M.R."/>
            <person name="Stokes H.W."/>
        </authorList>
    </citation>
    <scope>NUCLEOTIDE SEQUENCE</scope>
    <source>
        <strain evidence="2">Arg3</strain>
    </source>
</reference>
<keyword evidence="1" id="KW-1133">Transmembrane helix</keyword>
<dbReference type="AlphaFoldDB" id="A0EVQ8"/>
<keyword evidence="1" id="KW-0812">Transmembrane</keyword>
<dbReference type="EMBL" id="DQ513180">
    <property type="protein sequence ID" value="ABF72546.1"/>
    <property type="molecule type" value="Genomic_DNA"/>
</dbReference>
<keyword evidence="1" id="KW-0472">Membrane</keyword>
<name>A0EVQ8_VIBCL</name>
<evidence type="ECO:0000256" key="1">
    <source>
        <dbReference type="SAM" id="Phobius"/>
    </source>
</evidence>
<feature type="transmembrane region" description="Helical" evidence="1">
    <location>
        <begin position="5"/>
        <end position="25"/>
    </location>
</feature>
<accession>A0EVQ8</accession>
<organism evidence="2">
    <name type="scientific">Vibrio cholerae</name>
    <dbReference type="NCBI Taxonomy" id="666"/>
    <lineage>
        <taxon>Bacteria</taxon>
        <taxon>Pseudomonadati</taxon>
        <taxon>Pseudomonadota</taxon>
        <taxon>Gammaproteobacteria</taxon>
        <taxon>Vibrionales</taxon>
        <taxon>Vibrionaceae</taxon>
        <taxon>Vibrio</taxon>
    </lineage>
</organism>
<feature type="transmembrane region" description="Helical" evidence="1">
    <location>
        <begin position="62"/>
        <end position="82"/>
    </location>
</feature>
<evidence type="ECO:0000313" key="2">
    <source>
        <dbReference type="EMBL" id="ABF72546.1"/>
    </source>
</evidence>
<feature type="transmembrane region" description="Helical" evidence="1">
    <location>
        <begin position="31"/>
        <end position="55"/>
    </location>
</feature>